<evidence type="ECO:0000256" key="2">
    <source>
        <dbReference type="ARBA" id="ARBA00009902"/>
    </source>
</evidence>
<comment type="similarity">
    <text evidence="2 8">Belongs to the glycosyl hydrolase 32 family.</text>
</comment>
<keyword evidence="6 8" id="KW-0326">Glycosidase</keyword>
<organism evidence="12 13">
    <name type="scientific">Lacticaseibacillus brantae DSM 23927</name>
    <dbReference type="NCBI Taxonomy" id="1423727"/>
    <lineage>
        <taxon>Bacteria</taxon>
        <taxon>Bacillati</taxon>
        <taxon>Bacillota</taxon>
        <taxon>Bacilli</taxon>
        <taxon>Lactobacillales</taxon>
        <taxon>Lactobacillaceae</taxon>
        <taxon>Lacticaseibacillus</taxon>
    </lineage>
</organism>
<evidence type="ECO:0000256" key="9">
    <source>
        <dbReference type="RuleBase" id="RU365015"/>
    </source>
</evidence>
<dbReference type="Pfam" id="PF08244">
    <property type="entry name" value="Glyco_hydro_32C"/>
    <property type="match status" value="1"/>
</dbReference>
<dbReference type="EC" id="3.2.1.26" evidence="3 8"/>
<keyword evidence="9" id="KW-0119">Carbohydrate metabolism</keyword>
<dbReference type="AlphaFoldDB" id="A0A0R2AXC4"/>
<dbReference type="InterPro" id="IPR013189">
    <property type="entry name" value="Glyco_hydro_32_C"/>
</dbReference>
<comment type="pathway">
    <text evidence="1 9">Glycan biosynthesis; sucrose metabolism.</text>
</comment>
<dbReference type="InterPro" id="IPR006232">
    <property type="entry name" value="Suc6P_hydrolase"/>
</dbReference>
<feature type="domain" description="Glycosyl hydrolase family 32 N-terminal" evidence="10">
    <location>
        <begin position="38"/>
        <end position="340"/>
    </location>
</feature>
<evidence type="ECO:0000256" key="3">
    <source>
        <dbReference type="ARBA" id="ARBA00012758"/>
    </source>
</evidence>
<dbReference type="UniPathway" id="UPA00238"/>
<accession>A0A0R2AXC4</accession>
<dbReference type="PROSITE" id="PS00609">
    <property type="entry name" value="GLYCOSYL_HYDROL_F32"/>
    <property type="match status" value="1"/>
</dbReference>
<evidence type="ECO:0000259" key="10">
    <source>
        <dbReference type="Pfam" id="PF00251"/>
    </source>
</evidence>
<dbReference type="SUPFAM" id="SSF49899">
    <property type="entry name" value="Concanavalin A-like lectins/glucanases"/>
    <property type="match status" value="1"/>
</dbReference>
<dbReference type="RefSeq" id="WP_057894630.1">
    <property type="nucleotide sequence ID" value="NZ_AYZQ01000003.1"/>
</dbReference>
<dbReference type="PANTHER" id="PTHR43101">
    <property type="entry name" value="BETA-FRUCTOSIDASE"/>
    <property type="match status" value="1"/>
</dbReference>
<dbReference type="PATRIC" id="fig|1423727.3.peg.1357"/>
<comment type="function">
    <text evidence="9">Enables the bacterium to metabolize sucrose as a sole carbon source.</text>
</comment>
<dbReference type="SUPFAM" id="SSF75005">
    <property type="entry name" value="Arabinanase/levansucrase/invertase"/>
    <property type="match status" value="1"/>
</dbReference>
<dbReference type="GO" id="GO:0004564">
    <property type="term" value="F:beta-fructofuranosidase activity"/>
    <property type="evidence" value="ECO:0007669"/>
    <property type="project" value="UniProtKB-EC"/>
</dbReference>
<keyword evidence="13" id="KW-1185">Reference proteome</keyword>
<dbReference type="InterPro" id="IPR023296">
    <property type="entry name" value="Glyco_hydro_beta-prop_sf"/>
</dbReference>
<feature type="domain" description="Glycosyl hydrolase family 32 C-terminal" evidence="11">
    <location>
        <begin position="388"/>
        <end position="456"/>
    </location>
</feature>
<dbReference type="PANTHER" id="PTHR43101:SF1">
    <property type="entry name" value="BETA-FRUCTOSIDASE"/>
    <property type="match status" value="1"/>
</dbReference>
<keyword evidence="9" id="KW-0963">Cytoplasm</keyword>
<reference evidence="12 13" key="1">
    <citation type="journal article" date="2015" name="Genome Announc.">
        <title>Expanding the biotechnology potential of lactobacilli through comparative genomics of 213 strains and associated genera.</title>
        <authorList>
            <person name="Sun Z."/>
            <person name="Harris H.M."/>
            <person name="McCann A."/>
            <person name="Guo C."/>
            <person name="Argimon S."/>
            <person name="Zhang W."/>
            <person name="Yang X."/>
            <person name="Jeffery I.B."/>
            <person name="Cooney J.C."/>
            <person name="Kagawa T.F."/>
            <person name="Liu W."/>
            <person name="Song Y."/>
            <person name="Salvetti E."/>
            <person name="Wrobel A."/>
            <person name="Rasinkangas P."/>
            <person name="Parkhill J."/>
            <person name="Rea M.C."/>
            <person name="O'Sullivan O."/>
            <person name="Ritari J."/>
            <person name="Douillard F.P."/>
            <person name="Paul Ross R."/>
            <person name="Yang R."/>
            <person name="Briner A.E."/>
            <person name="Felis G.E."/>
            <person name="de Vos W.M."/>
            <person name="Barrangou R."/>
            <person name="Klaenhammer T.R."/>
            <person name="Caufield P.W."/>
            <person name="Cui Y."/>
            <person name="Zhang H."/>
            <person name="O'Toole P.W."/>
        </authorList>
    </citation>
    <scope>NUCLEOTIDE SEQUENCE [LARGE SCALE GENOMIC DNA]</scope>
    <source>
        <strain evidence="12 13">DSM 23927</strain>
    </source>
</reference>
<evidence type="ECO:0000256" key="1">
    <source>
        <dbReference type="ARBA" id="ARBA00004914"/>
    </source>
</evidence>
<evidence type="ECO:0000256" key="5">
    <source>
        <dbReference type="ARBA" id="ARBA00022801"/>
    </source>
</evidence>
<evidence type="ECO:0000313" key="12">
    <source>
        <dbReference type="EMBL" id="KRM71680.1"/>
    </source>
</evidence>
<dbReference type="NCBIfam" id="TIGR01322">
    <property type="entry name" value="scrB_fam"/>
    <property type="match status" value="1"/>
</dbReference>
<comment type="catalytic activity">
    <reaction evidence="8">
        <text>Hydrolysis of terminal non-reducing beta-D-fructofuranoside residues in beta-D-fructofuranosides.</text>
        <dbReference type="EC" id="3.2.1.26"/>
    </reaction>
</comment>
<comment type="subcellular location">
    <subcellularLocation>
        <location evidence="9">Cytoplasm</location>
    </subcellularLocation>
</comment>
<dbReference type="STRING" id="1423727.FC34_GL001337"/>
<dbReference type="CDD" id="cd18623">
    <property type="entry name" value="GH32_ScrB-like"/>
    <property type="match status" value="1"/>
</dbReference>
<evidence type="ECO:0000256" key="6">
    <source>
        <dbReference type="ARBA" id="ARBA00023295"/>
    </source>
</evidence>
<evidence type="ECO:0000313" key="13">
    <source>
        <dbReference type="Proteomes" id="UP000051672"/>
    </source>
</evidence>
<comment type="caution">
    <text evidence="12">The sequence shown here is derived from an EMBL/GenBank/DDBJ whole genome shotgun (WGS) entry which is preliminary data.</text>
</comment>
<dbReference type="InterPro" id="IPR051214">
    <property type="entry name" value="GH32_Enzymes"/>
</dbReference>
<dbReference type="Pfam" id="PF00251">
    <property type="entry name" value="Glyco_hydro_32N"/>
    <property type="match status" value="1"/>
</dbReference>
<dbReference type="Gene3D" id="2.60.120.560">
    <property type="entry name" value="Exo-inulinase, domain 1"/>
    <property type="match status" value="1"/>
</dbReference>
<sequence>MRQWTREQLHRPYSSYAAEERVRLRIQQQQSRYRLAYHIQPETGLLNDPNGFAFFNGQWQLFYQHFPFGPVHGLKSWQHITSPDLTHWSHPHTALLPHPPYTTDGVFSGSAIPVGERLFLMYTGNIHPIGQSRQSAQLGAWMTADGEIIELEQPLISQPPMGYTGHFRDPQIIQIDGDYYALVGAQSRDKIGEILLYHATAVEGPWQLVGPIKWPHAPLGYMLECPNLAFIDDKVVLIFCPQGLDQNVLAYKNRFPNTYLVADGIDWLTGELINPGPLVQLDAGFDGYATQVTKVDGTVYAISWLGIPDGTYPTDREGWQGCLSLVKKLTLVDGQLNQTPVVTNLVGEAFNPMAENLAGQAMIQFVVPAGTEGEISLGNDHERLKLMVSAEELTVDRSHSGVPVNPGYGGHRTISWDQKAHQLMLFLDHSCFELFIDKGTQVMSGRIFPETNDWRVHAPVEVETHANRIKTI</sequence>
<dbReference type="GO" id="GO:0005737">
    <property type="term" value="C:cytoplasm"/>
    <property type="evidence" value="ECO:0007669"/>
    <property type="project" value="UniProtKB-SubCell"/>
</dbReference>
<dbReference type="Gene3D" id="2.115.10.20">
    <property type="entry name" value="Glycosyl hydrolase domain, family 43"/>
    <property type="match status" value="1"/>
</dbReference>
<keyword evidence="5 8" id="KW-0378">Hydrolase</keyword>
<dbReference type="Proteomes" id="UP000051672">
    <property type="component" value="Unassembled WGS sequence"/>
</dbReference>
<dbReference type="EMBL" id="AYZQ01000003">
    <property type="protein sequence ID" value="KRM71680.1"/>
    <property type="molecule type" value="Genomic_DNA"/>
</dbReference>
<dbReference type="InterPro" id="IPR013320">
    <property type="entry name" value="ConA-like_dom_sf"/>
</dbReference>
<proteinExistence type="inferred from homology"/>
<evidence type="ECO:0000256" key="7">
    <source>
        <dbReference type="ARBA" id="ARBA00033367"/>
    </source>
</evidence>
<protein>
    <recommendedName>
        <fullName evidence="4 8">Sucrose-6-phosphate hydrolase</fullName>
        <ecNumber evidence="3 8">3.2.1.26</ecNumber>
    </recommendedName>
    <alternativeName>
        <fullName evidence="7 9">Invertase</fullName>
    </alternativeName>
</protein>
<gene>
    <name evidence="12" type="ORF">FC34_GL001337</name>
</gene>
<dbReference type="SMART" id="SM00640">
    <property type="entry name" value="Glyco_32"/>
    <property type="match status" value="1"/>
</dbReference>
<evidence type="ECO:0000256" key="4">
    <source>
        <dbReference type="ARBA" id="ARBA00019623"/>
    </source>
</evidence>
<dbReference type="GO" id="GO:0005985">
    <property type="term" value="P:sucrose metabolic process"/>
    <property type="evidence" value="ECO:0007669"/>
    <property type="project" value="UniProtKB-UniPathway"/>
</dbReference>
<evidence type="ECO:0000259" key="11">
    <source>
        <dbReference type="Pfam" id="PF08244"/>
    </source>
</evidence>
<dbReference type="OrthoDB" id="9759709at2"/>
<evidence type="ECO:0000256" key="8">
    <source>
        <dbReference type="RuleBase" id="RU362110"/>
    </source>
</evidence>
<dbReference type="InterPro" id="IPR013148">
    <property type="entry name" value="Glyco_hydro_32_N"/>
</dbReference>
<dbReference type="InterPro" id="IPR001362">
    <property type="entry name" value="Glyco_hydro_32"/>
</dbReference>
<name>A0A0R2AXC4_9LACO</name>
<dbReference type="InterPro" id="IPR018053">
    <property type="entry name" value="Glyco_hydro_32_AS"/>
</dbReference>